<gene>
    <name evidence="1" type="ORF">EDL80_04010</name>
</gene>
<protein>
    <submittedName>
        <fullName evidence="1">Uncharacterized protein</fullName>
    </submittedName>
</protein>
<organism evidence="1 2">
    <name type="scientific">Ehrlichia ruminantium</name>
    <name type="common">heartwater rickettsia</name>
    <name type="synonym">Cowdria ruminantium</name>
    <dbReference type="NCBI Taxonomy" id="779"/>
    <lineage>
        <taxon>Bacteria</taxon>
        <taxon>Pseudomonadati</taxon>
        <taxon>Pseudomonadota</taxon>
        <taxon>Alphaproteobacteria</taxon>
        <taxon>Rickettsiales</taxon>
        <taxon>Anaplasmataceae</taxon>
        <taxon>Ehrlichia</taxon>
    </lineage>
</organism>
<dbReference type="RefSeq" id="WP_158406890.1">
    <property type="nucleotide sequence ID" value="NZ_CP033455.1"/>
</dbReference>
<keyword evidence="2" id="KW-1185">Reference proteome</keyword>
<evidence type="ECO:0000313" key="1">
    <source>
        <dbReference type="EMBL" id="QGR03703.1"/>
    </source>
</evidence>
<dbReference type="AlphaFoldDB" id="A0AAE6UKY5"/>
<dbReference type="Proteomes" id="UP000422822">
    <property type="component" value="Chromosome"/>
</dbReference>
<evidence type="ECO:0000313" key="2">
    <source>
        <dbReference type="Proteomes" id="UP000422822"/>
    </source>
</evidence>
<dbReference type="EMBL" id="CP033455">
    <property type="protein sequence ID" value="QGR03703.1"/>
    <property type="molecule type" value="Genomic_DNA"/>
</dbReference>
<reference evidence="1 2" key="1">
    <citation type="submission" date="2018-10" db="EMBL/GenBank/DDBJ databases">
        <title>Propagation and draft genome sequences of three atypical Erhlichia ruminantium isolates.</title>
        <authorList>
            <person name="Liebenberg J."/>
            <person name="Steyn H."/>
            <person name="Josemans A."/>
            <person name="Zweygarth E."/>
        </authorList>
    </citation>
    <scope>NUCLEOTIDE SEQUENCE [LARGE SCALE GENOMIC DNA]</scope>
    <source>
        <strain evidence="1 2">Omatjenne</strain>
    </source>
</reference>
<name>A0AAE6UKY5_EHRRU</name>
<sequence length="359" mass="41902">MDGDCDAVYNVSELVYNFVLPQLNLATEHLYNAHCITLENLREFYAPFFYREGALIKLASYACDVLNQYEIVRDVNVNPSTVEDLQINISRINTAYCTMLYNVASHSCSMREDLPQYIRFSVDKEEISYTEILSRIKHGFFSRKEDLLPCMELYLLQIRKLLYRIRQDCATIIKYGNFLSHGFLQVMLAVHNINFFADKMEQYLIEDIVFKCEHPKIMEFIKLWRVVTGKVLKDYFSMREPGFVQSKYIVYFKSMISKKIGLYNIADQYLSSFEEIKEKCSVTLRDMIDCVIRYDKIHNNQGKSFPDKSELLVSRNGQVKLLNKKIKRLFLQDVDNGPGEPSPKVMHATFEMNTPSVGI</sequence>
<proteinExistence type="predicted"/>
<accession>A0AAE6UKY5</accession>